<dbReference type="PROSITE" id="PS51060">
    <property type="entry name" value="PARP_ALPHA_HD"/>
    <property type="match status" value="1"/>
</dbReference>
<feature type="repeat" description="ANK" evidence="9">
    <location>
        <begin position="1489"/>
        <end position="1521"/>
    </location>
</feature>
<evidence type="ECO:0000256" key="3">
    <source>
        <dbReference type="ARBA" id="ARBA00022679"/>
    </source>
</evidence>
<feature type="repeat" description="ANK" evidence="9">
    <location>
        <begin position="939"/>
        <end position="971"/>
    </location>
</feature>
<feature type="repeat" description="ANK" evidence="9">
    <location>
        <begin position="469"/>
        <end position="493"/>
    </location>
</feature>
<feature type="domain" description="PARP catalytic" evidence="12">
    <location>
        <begin position="2447"/>
        <end position="2687"/>
    </location>
</feature>
<keyword evidence="4" id="KW-0548">Nucleotidyltransferase</keyword>
<dbReference type="Pfam" id="PF05406">
    <property type="entry name" value="WGR"/>
    <property type="match status" value="1"/>
</dbReference>
<evidence type="ECO:0000256" key="5">
    <source>
        <dbReference type="ARBA" id="ARBA00022737"/>
    </source>
</evidence>
<gene>
    <name evidence="15" type="ORF">FB192DRAFT_1392278</name>
</gene>
<proteinExistence type="predicted"/>
<dbReference type="GO" id="GO:0016779">
    <property type="term" value="F:nucleotidyltransferase activity"/>
    <property type="evidence" value="ECO:0007669"/>
    <property type="project" value="UniProtKB-KW"/>
</dbReference>
<evidence type="ECO:0000256" key="10">
    <source>
        <dbReference type="RuleBase" id="RU362114"/>
    </source>
</evidence>
<feature type="compositionally biased region" description="Basic and acidic residues" evidence="11">
    <location>
        <begin position="57"/>
        <end position="71"/>
    </location>
</feature>
<dbReference type="EMBL" id="JAAECE010000007">
    <property type="protein sequence ID" value="KAF1798596.1"/>
    <property type="molecule type" value="Genomic_DNA"/>
</dbReference>
<comment type="caution">
    <text evidence="15">The sequence shown here is derived from an EMBL/GenBank/DDBJ whole genome shotgun (WGS) entry which is preliminary data.</text>
</comment>
<dbReference type="PROSITE" id="PS51977">
    <property type="entry name" value="WGR"/>
    <property type="match status" value="1"/>
</dbReference>
<keyword evidence="5" id="KW-0677">Repeat</keyword>
<dbReference type="Pfam" id="PF13637">
    <property type="entry name" value="Ank_4"/>
    <property type="match status" value="1"/>
</dbReference>
<dbReference type="Gene3D" id="1.20.142.10">
    <property type="entry name" value="Poly(ADP-ribose) polymerase, regulatory domain"/>
    <property type="match status" value="1"/>
</dbReference>
<feature type="compositionally biased region" description="Low complexity" evidence="11">
    <location>
        <begin position="18"/>
        <end position="35"/>
    </location>
</feature>
<dbReference type="SUPFAM" id="SSF142921">
    <property type="entry name" value="WGR domain-like"/>
    <property type="match status" value="1"/>
</dbReference>
<dbReference type="SUPFAM" id="SSF48403">
    <property type="entry name" value="Ankyrin repeat"/>
    <property type="match status" value="5"/>
</dbReference>
<dbReference type="PROSITE" id="PS51059">
    <property type="entry name" value="PARP_CATALYTIC"/>
    <property type="match status" value="1"/>
</dbReference>
<dbReference type="InterPro" id="IPR036770">
    <property type="entry name" value="Ankyrin_rpt-contain_sf"/>
</dbReference>
<feature type="repeat" description="ANK" evidence="9">
    <location>
        <begin position="1663"/>
        <end position="1688"/>
    </location>
</feature>
<evidence type="ECO:0000256" key="6">
    <source>
        <dbReference type="ARBA" id="ARBA00023027"/>
    </source>
</evidence>
<keyword evidence="6 10" id="KW-0520">NAD</keyword>
<dbReference type="PROSITE" id="PS50297">
    <property type="entry name" value="ANK_REP_REGION"/>
    <property type="match status" value="8"/>
</dbReference>
<dbReference type="InterPro" id="IPR008893">
    <property type="entry name" value="WGR_domain"/>
</dbReference>
<evidence type="ECO:0000313" key="15">
    <source>
        <dbReference type="EMBL" id="KAF1798596.1"/>
    </source>
</evidence>
<evidence type="ECO:0000256" key="2">
    <source>
        <dbReference type="ARBA" id="ARBA00022676"/>
    </source>
</evidence>
<dbReference type="Pfam" id="PF12796">
    <property type="entry name" value="Ank_2"/>
    <property type="match status" value="6"/>
</dbReference>
<evidence type="ECO:0000256" key="4">
    <source>
        <dbReference type="ARBA" id="ARBA00022695"/>
    </source>
</evidence>
<dbReference type="InterPro" id="IPR012317">
    <property type="entry name" value="Poly(ADP-ribose)pol_cat_dom"/>
</dbReference>
<feature type="repeat" description="ANK" evidence="9">
    <location>
        <begin position="1298"/>
        <end position="1336"/>
    </location>
</feature>
<feature type="region of interest" description="Disordered" evidence="11">
    <location>
        <begin position="1418"/>
        <end position="1442"/>
    </location>
</feature>
<dbReference type="PRINTS" id="PR01415">
    <property type="entry name" value="ANKYRIN"/>
</dbReference>
<evidence type="ECO:0000259" key="13">
    <source>
        <dbReference type="PROSITE" id="PS51060"/>
    </source>
</evidence>
<dbReference type="InterPro" id="IPR036930">
    <property type="entry name" value="WGR_dom_sf"/>
</dbReference>
<keyword evidence="7 9" id="KW-0040">ANK repeat</keyword>
<dbReference type="InterPro" id="IPR002110">
    <property type="entry name" value="Ankyrin_rpt"/>
</dbReference>
<feature type="repeat" description="ANK" evidence="9">
    <location>
        <begin position="435"/>
        <end position="467"/>
    </location>
</feature>
<feature type="repeat" description="ANK" evidence="9">
    <location>
        <begin position="1232"/>
        <end position="1264"/>
    </location>
</feature>
<dbReference type="Pfam" id="PF00023">
    <property type="entry name" value="Ank"/>
    <property type="match status" value="3"/>
</dbReference>
<feature type="repeat" description="ANK" evidence="9">
    <location>
        <begin position="503"/>
        <end position="535"/>
    </location>
</feature>
<dbReference type="Gene3D" id="1.25.40.20">
    <property type="entry name" value="Ankyrin repeat-containing domain"/>
    <property type="match status" value="9"/>
</dbReference>
<evidence type="ECO:0000256" key="9">
    <source>
        <dbReference type="PROSITE-ProRule" id="PRU00023"/>
    </source>
</evidence>
<name>A0A8H4BBS8_MUCCL</name>
<dbReference type="PANTHER" id="PTHR24123">
    <property type="entry name" value="ANKYRIN REPEAT-CONTAINING"/>
    <property type="match status" value="1"/>
</dbReference>
<evidence type="ECO:0000256" key="7">
    <source>
        <dbReference type="ARBA" id="ARBA00023043"/>
    </source>
</evidence>
<dbReference type="SMART" id="SM00773">
    <property type="entry name" value="WGR"/>
    <property type="match status" value="1"/>
</dbReference>
<dbReference type="PANTHER" id="PTHR24123:SF33">
    <property type="entry name" value="PROTEIN HOS4"/>
    <property type="match status" value="1"/>
</dbReference>
<organism evidence="15 16">
    <name type="scientific">Mucor circinelloides f. lusitanicus</name>
    <name type="common">Mucor racemosus var. lusitanicus</name>
    <dbReference type="NCBI Taxonomy" id="29924"/>
    <lineage>
        <taxon>Eukaryota</taxon>
        <taxon>Fungi</taxon>
        <taxon>Fungi incertae sedis</taxon>
        <taxon>Mucoromycota</taxon>
        <taxon>Mucoromycotina</taxon>
        <taxon>Mucoromycetes</taxon>
        <taxon>Mucorales</taxon>
        <taxon>Mucorineae</taxon>
        <taxon>Mucoraceae</taxon>
        <taxon>Mucor</taxon>
    </lineage>
</organism>
<evidence type="ECO:0000259" key="14">
    <source>
        <dbReference type="PROSITE" id="PS51977"/>
    </source>
</evidence>
<dbReference type="GO" id="GO:0005634">
    <property type="term" value="C:nucleus"/>
    <property type="evidence" value="ECO:0007669"/>
    <property type="project" value="UniProtKB-SubCell"/>
</dbReference>
<dbReference type="EC" id="2.4.2.-" evidence="10"/>
<keyword evidence="8" id="KW-0539">Nucleus</keyword>
<reference evidence="15 16" key="1">
    <citation type="submission" date="2019-09" db="EMBL/GenBank/DDBJ databases">
        <authorList>
            <consortium name="DOE Joint Genome Institute"/>
            <person name="Mondo S.J."/>
            <person name="Navarro-Mendoza M.I."/>
            <person name="Perez-Arques C."/>
            <person name="Panchal S."/>
            <person name="Nicolas F.E."/>
            <person name="Ganguly P."/>
            <person name="Pangilinan J."/>
            <person name="Grigoriev I."/>
            <person name="Heitman J."/>
            <person name="Sanya K."/>
            <person name="Garre V."/>
        </authorList>
    </citation>
    <scope>NUCLEOTIDE SEQUENCE [LARGE SCALE GENOMIC DNA]</scope>
    <source>
        <strain evidence="15 16">MU402</strain>
    </source>
</reference>
<dbReference type="Pfam" id="PF00644">
    <property type="entry name" value="PARP"/>
    <property type="match status" value="1"/>
</dbReference>
<dbReference type="Gene3D" id="3.90.228.10">
    <property type="match status" value="1"/>
</dbReference>
<dbReference type="SMART" id="SM00248">
    <property type="entry name" value="ANK"/>
    <property type="match status" value="28"/>
</dbReference>
<dbReference type="InterPro" id="IPR004102">
    <property type="entry name" value="Poly(ADP-ribose)pol_reg_dom"/>
</dbReference>
<feature type="repeat" description="ANK" evidence="9">
    <location>
        <begin position="1265"/>
        <end position="1297"/>
    </location>
</feature>
<evidence type="ECO:0000256" key="11">
    <source>
        <dbReference type="SAM" id="MobiDB-lite"/>
    </source>
</evidence>
<evidence type="ECO:0000256" key="8">
    <source>
        <dbReference type="ARBA" id="ARBA00023242"/>
    </source>
</evidence>
<feature type="domain" description="WGR" evidence="14">
    <location>
        <begin position="2177"/>
        <end position="2278"/>
    </location>
</feature>
<dbReference type="GO" id="GO:0003950">
    <property type="term" value="F:NAD+ poly-ADP-ribosyltransferase activity"/>
    <property type="evidence" value="ECO:0007669"/>
    <property type="project" value="UniProtKB-UniRule"/>
</dbReference>
<sequence>MDEDEDEGFTRGKKRKSTAGSATSSSGGAASSNGSGKKRAAAGGGSARKTKAQVLLEKQEEDRLERKREREAKDGEAIIRSMDHVEGKDCCLKCASNTYRHLLEKGDLEGFKKCFQDARNIPLHHHEDIPNGLHLIPYAIVLEKFDFAEFATKFKPDANAPARPVVPNKYVVYQDGTGHNRGGGAYGSRNFRQVQESRGNRLGNSAFYGKSEGSLPRKTFMNVEDFMGETDLSAYMPYINKDIFKKPEVINNFLTTIGGHEAKNIYFVAASGSRVLASQMIEEHVKSTGRNTFNHLHEQVLKYDGTQALESYRRPQILKKAFDACNLTPYHCSAIHPTATYLTEFFEALDHAERLETDVYGRSVAFYAAVSDTSACLEFLLSKNFNVTMHDKYKMTPLIQAARYGKSANVEVLIKFQRGDESETPAAIFQSLLRNRRTALHYAAYFGHAETCRVLIQYDCPVDAVENLDKQTPLHYAAKNGYLDCVRVLIEEGHANPEKGDKYARNALHLACIYGHVDIVHYLLSIGVDADAPDSSQNYPAHYAAAYGYVDILHLLIEYGSADPALPNVWTSTPCSVANMKGHIAIVKYLLQLPGNPIDVNFKDQEGCSMLQRTIDESVVSDIDMELNLSKAKLLLSMHADVNSKDLEGYTSLHHLAANTAFAKLLPKGYQSIYPEKVQGYGYQVLKNAEAHAQDDMDGIKYQLDMAELLIEHGADLDATNLKNETPLATAMRNKNHSLVALLIKAGSKFWLDVDEEGNTFLHYYAVLAARINSIRAHGFEESVVRRQRFEKAIQDVWQAAHTVIKNKRINFKELANKPNHKGYNYFVWGVRNAVVCEKTTMVSEKRLVSSALQAKPHSASTFGYYSSNSQPSWVSSKKIDDYEGVLEFDFRFDFSFFIACMQKLLSVAKPDLNDCVALPKDFRKEKPDAKRADYPALTGYTALHFACQTQCVNLMDFVLRSGADPNARVKMDDWLGDTPMLMTCHLKKDKKQEMPNENLDTVELLNKKFTLIKPDFKEMLQQSMELLVKYKACPFIANAHGMTPIFKAASKLNQSLVQLMCTEATPSPGADINIQDENEQTALTVALDAVIGLINSKKAVDTSVIKALLLNKANPNIVCEDKDTVFIKAIKTSHVPLVKVFLDHAAFALDHNCQNKNLETALSIACKLNNKDILSAYLEHLKQNPGLVKPTINAFDVHGWTALSRACKHGNAAAVNVLLSELGADANISQPQHTPLCEAVKSGTIESVQCLLEHGALINQCDENQNTPLHNAVLVQKHHIVELLLEYAADCHLVNAKQQTPLHLAIDVAKKQTNRSFRVERALLKKGADMNAIDFLQRTPLHYAFVDSNTIPLTRDTILLQKKMKLVSQEIKQEQEKQEKLASYVTEFDLHEHANNRSMAQVNAWLKHAKLVRLNQELDDKKKNEKKKASSNKEEDLHMTDEEKHQIRAYHTYNFEAEKDIPERFDPVDIFKFLSQYKDLKLDSLDAFGRNPLHYAACVGAFSCSTLMISKGIDMNVADSDNNNALQLALRNNYIDYSVMLCNLGASVKLNMTLRDGTIISTLGYSLSKSLINVAYLIMDQGSLLIESIRDALQNGKFQMVELLLNSVDEATLSESSTESGQNMWHILADFKPFDREIWLDYIDEFVSKVKAANPPIIKDSFGRTPLHYAAMHGQDLLLDRLIQFNAIGVNYYDIDGKSELDYAVESCQMNCLTILLDAGATVAKSSALTKSKSVLLHAVEKQQYDITALLLKHTALTDDGDSENGWPNAVMMACQQKNLDMLKLLIHHQADPNTPSHIERTDKDGKMVKVLVHPIFIASQLSDERFIETLLEAGANPNVHGPRVEPENGQSCFMYNVSLKHVKHQETLLKHGVDVNVIDPTTKRSIFYQFFFGLMPAQSSHFVRKPSPIYDYDTTVYEKMLLLTSGCPQVNHVDPFTNMTPLEFAIRDKKPLLLQRLLSFGADANVQSCANAINTSFAHVANPRGINLPGFIHAIIQGNMDILASIFDRSNSKSHFDLEWQDDQGNNLFSYAGGIVSGYAHCNVDIMKCVANQLTKPQIQKLLSTKDAKGIAPVVHAYHRQDKTLYNLWVELVPSIASFAVDSYNKDDFPQQCAVSPMEVDPITLVQVDHDAQIEREHLQHLKDLEKAQNASSQSIQEQEDEKLKVDAYAKLSKVGVLAMDASDQPYDIMLMKVELKSWGSTDTSFYKLSIIFNKVLSVYVLWTRWGPFGQEGQHQKTPFLTKEEAVLEFKSIFKSKTGNNWEDHATSFEPKPNRYEIMKIAHHPKDTIIKNFDFLDSSVSSELTEEIANVMKLICNYTYLSRVYSDTRIDMPLGQVPQKRIEDARDLLNETYELIKTYKQLKDCYSDKAKIQEAKVCAFKIAQKCVAYSRLLPRHGEANQAIRSLYNRDNSVIRDELSKLADLSYVGFAANVILAAKHHIDSINPLDYAFRTLDCSLRPMSPCEDLNEYQLITNYMNSTSKSKFDLVHLFAVNRADEAARFRPFEKEANRKLLWHGSRVGNFMGILKQGLRATPRTSSKNGALLGDGIYFADTFSKSLNYSTESFGSHRSAYRLMLLCEVALGSETVYGEQSEEADQEYDSMKGKGQNIPDPENTVYDESGLCVPIGPCIPNTQPTTQNATHNQMFGYSPPVTLNFNEWAVYNEHRVKIRYLLIIKEANSCSLCLATNIQKHLLKPYRDQKFNDYSYKGFNVYETEIVKAYLTHANKTPHDIYKEDVEHFVSTKAYKSKWNTPLDLQKDSKICYDCVKKITTVLLDRRISRNKEADKIIGKFIS</sequence>
<dbReference type="Pfam" id="PF02877">
    <property type="entry name" value="PARP_reg"/>
    <property type="match status" value="1"/>
</dbReference>
<feature type="domain" description="PARP alpha-helical" evidence="13">
    <location>
        <begin position="2303"/>
        <end position="2437"/>
    </location>
</feature>
<feature type="region of interest" description="Disordered" evidence="11">
    <location>
        <begin position="1"/>
        <end position="71"/>
    </location>
</feature>
<dbReference type="InterPro" id="IPR051165">
    <property type="entry name" value="Multifunctional_ANK_Repeat"/>
</dbReference>
<dbReference type="SUPFAM" id="SSF56399">
    <property type="entry name" value="ADP-ribosylation"/>
    <property type="match status" value="1"/>
</dbReference>
<keyword evidence="3 10" id="KW-0808">Transferase</keyword>
<evidence type="ECO:0000313" key="16">
    <source>
        <dbReference type="Proteomes" id="UP000469890"/>
    </source>
</evidence>
<dbReference type="Proteomes" id="UP000469890">
    <property type="component" value="Unassembled WGS sequence"/>
</dbReference>
<comment type="subcellular location">
    <subcellularLocation>
        <location evidence="1">Nucleus</location>
    </subcellularLocation>
</comment>
<feature type="repeat" description="ANK" evidence="9">
    <location>
        <begin position="1939"/>
        <end position="1971"/>
    </location>
</feature>
<dbReference type="PROSITE" id="PS50088">
    <property type="entry name" value="ANK_REPEAT"/>
    <property type="match status" value="10"/>
</dbReference>
<keyword evidence="2 10" id="KW-0328">Glycosyltransferase</keyword>
<dbReference type="SUPFAM" id="SSF47587">
    <property type="entry name" value="Domain of poly(ADP-ribose) polymerase"/>
    <property type="match status" value="1"/>
</dbReference>
<accession>A0A8H4BBS8</accession>
<evidence type="ECO:0000259" key="12">
    <source>
        <dbReference type="PROSITE" id="PS51059"/>
    </source>
</evidence>
<dbReference type="CDD" id="cd07997">
    <property type="entry name" value="WGR_PARP"/>
    <property type="match status" value="1"/>
</dbReference>
<evidence type="ECO:0000256" key="1">
    <source>
        <dbReference type="ARBA" id="ARBA00004123"/>
    </source>
</evidence>
<protein>
    <recommendedName>
        <fullName evidence="10">Poly [ADP-ribose] polymerase</fullName>
        <shortName evidence="10">PARP</shortName>
        <ecNumber evidence="10">2.4.2.-</ecNumber>
    </recommendedName>
</protein>
<dbReference type="InterPro" id="IPR036616">
    <property type="entry name" value="Poly(ADP-ribose)pol_reg_dom_sf"/>
</dbReference>